<feature type="compositionally biased region" description="Polar residues" evidence="1">
    <location>
        <begin position="24"/>
        <end position="38"/>
    </location>
</feature>
<dbReference type="EMBL" id="GL732624">
    <property type="protein sequence ID" value="EFX70183.1"/>
    <property type="molecule type" value="Genomic_DNA"/>
</dbReference>
<dbReference type="InParanoid" id="E9HDN7"/>
<feature type="compositionally biased region" description="Polar residues" evidence="1">
    <location>
        <begin position="138"/>
        <end position="149"/>
    </location>
</feature>
<sequence>MPDAIGAANKRKQRNWNSRRFWRSKNSNSSTQGSASDQDIQDNLPMTEHVPPNDSVSRTNIGKGHRHLRLPSRIAATSGKHASSTESLLSIIRSFSTANHKIPSTPSSPQISDYEISSSFLTPLSTPGSPAGSFEAIPTTSNPTDNTSIQKKTRLNDTVIINNAP</sequence>
<dbReference type="AlphaFoldDB" id="E9HDN7"/>
<dbReference type="Proteomes" id="UP000000305">
    <property type="component" value="Unassembled WGS sequence"/>
</dbReference>
<accession>E9HDN7</accession>
<dbReference type="KEGG" id="dpx:DAPPUDRAFT_257486"/>
<name>E9HDN7_DAPPU</name>
<feature type="region of interest" description="Disordered" evidence="1">
    <location>
        <begin position="1"/>
        <end position="67"/>
    </location>
</feature>
<keyword evidence="3" id="KW-1185">Reference proteome</keyword>
<dbReference type="HOGENOM" id="CLU_1612453_0_0_1"/>
<proteinExistence type="predicted"/>
<evidence type="ECO:0000313" key="2">
    <source>
        <dbReference type="EMBL" id="EFX70183.1"/>
    </source>
</evidence>
<evidence type="ECO:0000256" key="1">
    <source>
        <dbReference type="SAM" id="MobiDB-lite"/>
    </source>
</evidence>
<feature type="region of interest" description="Disordered" evidence="1">
    <location>
        <begin position="125"/>
        <end position="149"/>
    </location>
</feature>
<gene>
    <name evidence="2" type="ORF">DAPPUDRAFT_257486</name>
</gene>
<protein>
    <submittedName>
        <fullName evidence="2">Uncharacterized protein</fullName>
    </submittedName>
</protein>
<reference evidence="2 3" key="1">
    <citation type="journal article" date="2011" name="Science">
        <title>The ecoresponsive genome of Daphnia pulex.</title>
        <authorList>
            <person name="Colbourne J.K."/>
            <person name="Pfrender M.E."/>
            <person name="Gilbert D."/>
            <person name="Thomas W.K."/>
            <person name="Tucker A."/>
            <person name="Oakley T.H."/>
            <person name="Tokishita S."/>
            <person name="Aerts A."/>
            <person name="Arnold G.J."/>
            <person name="Basu M.K."/>
            <person name="Bauer D.J."/>
            <person name="Caceres C.E."/>
            <person name="Carmel L."/>
            <person name="Casola C."/>
            <person name="Choi J.H."/>
            <person name="Detter J.C."/>
            <person name="Dong Q."/>
            <person name="Dusheyko S."/>
            <person name="Eads B.D."/>
            <person name="Frohlich T."/>
            <person name="Geiler-Samerotte K.A."/>
            <person name="Gerlach D."/>
            <person name="Hatcher P."/>
            <person name="Jogdeo S."/>
            <person name="Krijgsveld J."/>
            <person name="Kriventseva E.V."/>
            <person name="Kultz D."/>
            <person name="Laforsch C."/>
            <person name="Lindquist E."/>
            <person name="Lopez J."/>
            <person name="Manak J.R."/>
            <person name="Muller J."/>
            <person name="Pangilinan J."/>
            <person name="Patwardhan R.P."/>
            <person name="Pitluck S."/>
            <person name="Pritham E.J."/>
            <person name="Rechtsteiner A."/>
            <person name="Rho M."/>
            <person name="Rogozin I.B."/>
            <person name="Sakarya O."/>
            <person name="Salamov A."/>
            <person name="Schaack S."/>
            <person name="Shapiro H."/>
            <person name="Shiga Y."/>
            <person name="Skalitzky C."/>
            <person name="Smith Z."/>
            <person name="Souvorov A."/>
            <person name="Sung W."/>
            <person name="Tang Z."/>
            <person name="Tsuchiya D."/>
            <person name="Tu H."/>
            <person name="Vos H."/>
            <person name="Wang M."/>
            <person name="Wolf Y.I."/>
            <person name="Yamagata H."/>
            <person name="Yamada T."/>
            <person name="Ye Y."/>
            <person name="Shaw J.R."/>
            <person name="Andrews J."/>
            <person name="Crease T.J."/>
            <person name="Tang H."/>
            <person name="Lucas S.M."/>
            <person name="Robertson H.M."/>
            <person name="Bork P."/>
            <person name="Koonin E.V."/>
            <person name="Zdobnov E.M."/>
            <person name="Grigoriev I.V."/>
            <person name="Lynch M."/>
            <person name="Boore J.L."/>
        </authorList>
    </citation>
    <scope>NUCLEOTIDE SEQUENCE [LARGE SCALE GENOMIC DNA]</scope>
</reference>
<organism evidence="2 3">
    <name type="scientific">Daphnia pulex</name>
    <name type="common">Water flea</name>
    <dbReference type="NCBI Taxonomy" id="6669"/>
    <lineage>
        <taxon>Eukaryota</taxon>
        <taxon>Metazoa</taxon>
        <taxon>Ecdysozoa</taxon>
        <taxon>Arthropoda</taxon>
        <taxon>Crustacea</taxon>
        <taxon>Branchiopoda</taxon>
        <taxon>Diplostraca</taxon>
        <taxon>Cladocera</taxon>
        <taxon>Anomopoda</taxon>
        <taxon>Daphniidae</taxon>
        <taxon>Daphnia</taxon>
    </lineage>
</organism>
<evidence type="ECO:0000313" key="3">
    <source>
        <dbReference type="Proteomes" id="UP000000305"/>
    </source>
</evidence>